<dbReference type="GO" id="GO:0005737">
    <property type="term" value="C:cytoplasm"/>
    <property type="evidence" value="ECO:0007669"/>
    <property type="project" value="TreeGrafter"/>
</dbReference>
<evidence type="ECO:0000256" key="3">
    <source>
        <dbReference type="ARBA" id="ARBA00022801"/>
    </source>
</evidence>
<gene>
    <name evidence="7" type="ORF">LARSCL_LOCUS8436</name>
</gene>
<dbReference type="GO" id="GO:0004197">
    <property type="term" value="F:cysteine-type endopeptidase activity"/>
    <property type="evidence" value="ECO:0007669"/>
    <property type="project" value="InterPro"/>
</dbReference>
<dbReference type="GO" id="GO:0072686">
    <property type="term" value="C:mitotic spindle"/>
    <property type="evidence" value="ECO:0007669"/>
    <property type="project" value="TreeGrafter"/>
</dbReference>
<comment type="catalytic activity">
    <reaction evidence="1">
        <text>All bonds known to be hydrolyzed by this endopeptidase have arginine in P1 and an acidic residue in P4. P6 is often occupied by an acidic residue or by a hydroxy-amino-acid residue, the phosphorylation of which enhances cleavage.</text>
        <dbReference type="EC" id="3.4.22.49"/>
    </reaction>
</comment>
<name>A0AAV1ZW04_9ARAC</name>
<comment type="caution">
    <text evidence="7">The sequence shown here is derived from an EMBL/GenBank/DDBJ whole genome shotgun (WGS) entry which is preliminary data.</text>
</comment>
<keyword evidence="4" id="KW-0159">Chromosome partition</keyword>
<organism evidence="7 8">
    <name type="scientific">Larinioides sclopetarius</name>
    <dbReference type="NCBI Taxonomy" id="280406"/>
    <lineage>
        <taxon>Eukaryota</taxon>
        <taxon>Metazoa</taxon>
        <taxon>Ecdysozoa</taxon>
        <taxon>Arthropoda</taxon>
        <taxon>Chelicerata</taxon>
        <taxon>Arachnida</taxon>
        <taxon>Araneae</taxon>
        <taxon>Araneomorphae</taxon>
        <taxon>Entelegynae</taxon>
        <taxon>Araneoidea</taxon>
        <taxon>Araneidae</taxon>
        <taxon>Larinioides</taxon>
    </lineage>
</organism>
<reference evidence="7 8" key="1">
    <citation type="submission" date="2024-04" db="EMBL/GenBank/DDBJ databases">
        <authorList>
            <person name="Rising A."/>
            <person name="Reimegard J."/>
            <person name="Sonavane S."/>
            <person name="Akerstrom W."/>
            <person name="Nylinder S."/>
            <person name="Hedman E."/>
            <person name="Kallberg Y."/>
        </authorList>
    </citation>
    <scope>NUCLEOTIDE SEQUENCE [LARGE SCALE GENOMIC DNA]</scope>
</reference>
<evidence type="ECO:0000256" key="2">
    <source>
        <dbReference type="ARBA" id="ARBA00012489"/>
    </source>
</evidence>
<dbReference type="EC" id="3.4.22.49" evidence="2"/>
<proteinExistence type="predicted"/>
<dbReference type="Proteomes" id="UP001497382">
    <property type="component" value="Unassembled WGS sequence"/>
</dbReference>
<keyword evidence="3" id="KW-0378">Hydrolase</keyword>
<dbReference type="GO" id="GO:0051307">
    <property type="term" value="P:meiotic chromosome separation"/>
    <property type="evidence" value="ECO:0007669"/>
    <property type="project" value="TreeGrafter"/>
</dbReference>
<dbReference type="PANTHER" id="PTHR12792">
    <property type="entry name" value="EXTRA SPINDLE POLES 1-RELATED"/>
    <property type="match status" value="1"/>
</dbReference>
<dbReference type="GO" id="GO:0006508">
    <property type="term" value="P:proteolysis"/>
    <property type="evidence" value="ECO:0007669"/>
    <property type="project" value="InterPro"/>
</dbReference>
<dbReference type="PROSITE" id="PS51700">
    <property type="entry name" value="SEPARIN"/>
    <property type="match status" value="1"/>
</dbReference>
<evidence type="ECO:0000313" key="7">
    <source>
        <dbReference type="EMBL" id="CAL1276043.1"/>
    </source>
</evidence>
<protein>
    <recommendedName>
        <fullName evidence="2">separase</fullName>
        <ecNumber evidence="2">3.4.22.49</ecNumber>
    </recommendedName>
</protein>
<sequence>MMLTVKAVIANLKNGDVSSLLEDIQVLLKSNNGKISCVDLCNILKATYQSVSTKGDTEEDSNYSFILKVVPCINLCIDYIESHFSLEDAVQHQILLVLFHIVTLYMKFELYSPAFACAEYLMKILSNKQRCFSDANAYIINLGSLFWNEGLKVDKKADPIDFEMGFKFRSKAMEFMMLNDNHEKIYQKIPFTLIRYCHNNKKQNPDEIIKFLKNVWTKPNFLSDDKDYILSLFKLFYSLFEVSVKYVQSELVLKFLFSLLLELSESLESGDKKLFLKICIEIVKLSMQFYFGKDVAVSEKAISDFQKIITTKEKYEAYESTLLSYTCGFFYLCFTEFVNVTETKKEKILSSVQNNVRWYISLVYQYLSVSSDEHFHKYFPFGPKADLTISKCSACFFAALLKEKQDVNQKQELMKEARNFVKFSIARFKSANLTNELKKYLICFLTAISNIGFALYKLGLYFESTYFLEVCCDMLFHHISPDEMEDLKPSLWKKNEILIYCYFLSGNHKAALLSITKLILIFSDKRKECLELWRKVKRDASRMNNSESVSIIISDLLSEMEVSLSAEDEVFLLMEELKIYKTERCSTDEDICRVAVNLLNISCSNYDQACSILEILTMPLLLAEKISKTLNKPLLDLCLENIDLIKSYVIENPTNEAKLLLSVNYFCLYCFNLQELHRIAESEAEASLKSRSEDEENETCDIKPAFPLVTFLIEAEVVKNLEMALEIWMGISKDLNCDWKELTEVINNWSILSIINTTAEIFSTSAYDICELRSWILLWTVASSIKNKEYRISSSISLADFLLKCGYSDTAFELFKLVENDSLLNESCTNQILLRLKLQLTKSKFYLQKAKFDEGLILLLDILQNPVFEKKLKHVKLLKAQCLMLQTEFLLVPIYAFSDPQNLEYLQIHTIISSAMECANLSTGLWKVTLDKQNSDSSNDGMFFKTLLLRNLLKAYLLLAEEYFSIGDPRFARCYLKEGLKIAQGHILTFWASKMLIILAKIDLLCHNPTDCLVKLNGLKYIMDQDTKKNASLLLSKIDSMSRISECIDESDDFIIPSGTNLNLRRGIKQNYIDSNVHASPISTKIENSEFEVKLESYANGSMFSIFLLKLEIWALSCLHLIVEDRTSFAKSQLKKLVQRCEILKKKNKSFVEALIAGKFELPVPSLRKSCKSETKLLSSAFLELSLIYFSESDFKSSNDYLKLAFNSLSDSCEKENHIYPIDYALLNYHQIVITLKNDLKISSNDCLEYKICPSVKNKYSFARRVLNSEKSAMNMYTPTKCPQISITPCLTKGQMCHAPSKKDILPRHLKKDMEGKNSNSMKSLLFSSSDDDFSGLKTPSPLKVTLKNTRAKKNLEKSSSSYLKPKNAEKSIEASCDIWKCRTLFSPEASKENKKILNCEIKPRNLRQTRQRNRNKVSDSSHSQILNSTKTSKRNKTSKSNLKNAENLESVGNNSYGCCDLTPATFLAKRTSIEYNRCSSKNRLKYEDSPKNDDVFYSDCPEVISKEGRNFSPDELCKNFDSMGISLDRSLNISVERLTECIEKLKFIRSLVEHIAPYPLYANICRLLAVLLIVNNKDQPRDSDSAFMLSETFSSTLRQIHLSNVLFYKDKLINGDRNCIIGTLRRNNQPVDIQMDNILQAIPKDYTIVQISAIPDEEFKLTSNSKFRASKLIVCRYQHNRKPIVMCINSSSDEMFNSKLFPDFEKTLLESTLIMKQNDDTKKWWKTRSTLDSKLKSMVGDMEDIWFGCWKGLLLSKCINKDRLSQLMKICDSLPKTISSDENLLLILLDSVTYLSREQLKAAICHLWNCSPLSEVCANIYKSISELSTSLPISKRHPLILILDKNIQALPWESLPLLKDVPVSRIPSLIILKSLCTTLEPLSYKEVDCNNTFYILNPSGDLKYSEEYFKHQFEKQANWKGITGRAPVPQEFSSAFKSHDLFVYCGHGSGRQYLDGISIDTMKCRAATILMGCSSGRLKQLSRQLEAYGIPLSYLMNGCPFVIGNLWDVTDKDIDRFTDKLLELFVPNYCQNQNSITDIADAVRQARNACKMRYLVGAAPIMYGLPTIAKS</sequence>
<evidence type="ECO:0000313" key="8">
    <source>
        <dbReference type="Proteomes" id="UP001497382"/>
    </source>
</evidence>
<dbReference type="GO" id="GO:0005634">
    <property type="term" value="C:nucleus"/>
    <property type="evidence" value="ECO:0007669"/>
    <property type="project" value="InterPro"/>
</dbReference>
<dbReference type="Pfam" id="PF03568">
    <property type="entry name" value="Separin_C"/>
    <property type="match status" value="1"/>
</dbReference>
<evidence type="ECO:0000256" key="1">
    <source>
        <dbReference type="ARBA" id="ARBA00000451"/>
    </source>
</evidence>
<dbReference type="EMBL" id="CAXIEN010000090">
    <property type="protein sequence ID" value="CAL1276043.1"/>
    <property type="molecule type" value="Genomic_DNA"/>
</dbReference>
<feature type="domain" description="Peptidase C50" evidence="6">
    <location>
        <begin position="1890"/>
        <end position="1985"/>
    </location>
</feature>
<feature type="region of interest" description="Disordered" evidence="5">
    <location>
        <begin position="1404"/>
        <end position="1447"/>
    </location>
</feature>
<dbReference type="InterPro" id="IPR005314">
    <property type="entry name" value="Peptidase_C50"/>
</dbReference>
<feature type="compositionally biased region" description="Basic residues" evidence="5">
    <location>
        <begin position="1405"/>
        <end position="1416"/>
    </location>
</feature>
<evidence type="ECO:0000256" key="4">
    <source>
        <dbReference type="ARBA" id="ARBA00022829"/>
    </source>
</evidence>
<dbReference type="InterPro" id="IPR030397">
    <property type="entry name" value="SEPARIN_core_dom"/>
</dbReference>
<evidence type="ECO:0000256" key="5">
    <source>
        <dbReference type="SAM" id="MobiDB-lite"/>
    </source>
</evidence>
<evidence type="ECO:0000259" key="6">
    <source>
        <dbReference type="PROSITE" id="PS51700"/>
    </source>
</evidence>
<keyword evidence="8" id="KW-1185">Reference proteome</keyword>
<dbReference type="PANTHER" id="PTHR12792:SF0">
    <property type="entry name" value="SEPARIN"/>
    <property type="match status" value="1"/>
</dbReference>
<dbReference type="GO" id="GO:0005813">
    <property type="term" value="C:centrosome"/>
    <property type="evidence" value="ECO:0007669"/>
    <property type="project" value="TreeGrafter"/>
</dbReference>
<accession>A0AAV1ZW04</accession>